<dbReference type="RefSeq" id="XP_075087523.1">
    <property type="nucleotide sequence ID" value="XM_075231422.1"/>
</dbReference>
<name>A0AC58SRD6_TOBAC</name>
<organism evidence="1 2">
    <name type="scientific">Nicotiana tabacum</name>
    <name type="common">Common tobacco</name>
    <dbReference type="NCBI Taxonomy" id="4097"/>
    <lineage>
        <taxon>Eukaryota</taxon>
        <taxon>Viridiplantae</taxon>
        <taxon>Streptophyta</taxon>
        <taxon>Embryophyta</taxon>
        <taxon>Tracheophyta</taxon>
        <taxon>Spermatophyta</taxon>
        <taxon>Magnoliopsida</taxon>
        <taxon>eudicotyledons</taxon>
        <taxon>Gunneridae</taxon>
        <taxon>Pentapetalae</taxon>
        <taxon>asterids</taxon>
        <taxon>lamiids</taxon>
        <taxon>Solanales</taxon>
        <taxon>Solanaceae</taxon>
        <taxon>Nicotianoideae</taxon>
        <taxon>Nicotianeae</taxon>
        <taxon>Nicotiana</taxon>
    </lineage>
</organism>
<protein>
    <submittedName>
        <fullName evidence="2">Uncharacterized protein LOC107802359</fullName>
    </submittedName>
</protein>
<evidence type="ECO:0000313" key="1">
    <source>
        <dbReference type="Proteomes" id="UP000790787"/>
    </source>
</evidence>
<evidence type="ECO:0000313" key="2">
    <source>
        <dbReference type="RefSeq" id="XP_075087523.1"/>
    </source>
</evidence>
<reference evidence="1" key="1">
    <citation type="journal article" date="2014" name="Nat. Commun.">
        <title>The tobacco genome sequence and its comparison with those of tomato and potato.</title>
        <authorList>
            <person name="Sierro N."/>
            <person name="Battey J.N."/>
            <person name="Ouadi S."/>
            <person name="Bakaher N."/>
            <person name="Bovet L."/>
            <person name="Willig A."/>
            <person name="Goepfert S."/>
            <person name="Peitsch M.C."/>
            <person name="Ivanov N.V."/>
        </authorList>
    </citation>
    <scope>NUCLEOTIDE SEQUENCE [LARGE SCALE GENOMIC DNA]</scope>
</reference>
<proteinExistence type="predicted"/>
<accession>A0AC58SRD6</accession>
<dbReference type="Proteomes" id="UP000790787">
    <property type="component" value="Chromosome 15"/>
</dbReference>
<gene>
    <name evidence="2" type="primary">LOC107802359</name>
</gene>
<keyword evidence="1" id="KW-1185">Reference proteome</keyword>
<reference evidence="2" key="2">
    <citation type="submission" date="2025-08" db="UniProtKB">
        <authorList>
            <consortium name="RefSeq"/>
        </authorList>
    </citation>
    <scope>IDENTIFICATION</scope>
    <source>
        <tissue evidence="2">Leaf</tissue>
    </source>
</reference>
<sequence length="1094" mass="120506">MAISVASSPSSISDTTISEPFDGTCYGSWRRSMLVALSVRNKLDFIHGTVEKPSKGSPLMQQWHKCNDLVVAWLSNSVTKQIHRTVVYSEYAKDIWRELETRYGQADRARVFELKKELSHISQGALDIASYFNKINILLSDEKQRQVSSTSQFTSESTSFNAGASKPAYAPRVNFEPSKSLICKYCKKSGHSIEKCYKLHDFSPNFKFKKNDAPRRASANVVIESSSVFSVHSSPSPSTVFSNDASDQHSGVSGLTKEQYSQLMLLLQQSHVSPDPSHSLMASAHFAGRIATHNVLLKPALFSQVDSSAWILDSGASDHMTSQKSLLFNLEPLTILCLVSLPNGYKVKGPSLKKPLVLGKLDKGLYKLDITQSTSMPCSSLSVVSFPVIEVCSPDSVFPVDPVCNSTNSTINKMDVLWHFRLGHVPFSKMKLISDISSCLSPKQSFPCSVCPLARQTRLPFPDSSIQSSSPFQLIHVDTWGPYHSPTSGGARYFLTIVDDYTRATWTHLLGSKSSAFDLLKAFIAMSSPVDVFPSATSYFPSSGETSGEVFPSSSPSSSPPPCNVSSSSPSSTALPSSSPTHFTSPSPVRKHVVSLSAPADLSIFEPESYSQAVPLPEWQEAMRHEFEAFETNGIWSVMPLPPGKKPIGCKWVYKVKYKADGSVKRYKARLVVRGNTQVEDIDFQETFSHVVKMSTIKTLVALAVKRQWPLFQLDANNAFLHGDLDEEVFMKLPPGYSVLSTSGSDQLVCKLQKSFYGLRQALRQWYAKLSQALTSRGYSSSLNDYSLFIKGSGASLVILVVYVDDIVITGADSSKISDVKSFLHAQFKIKDLGCFSCVCPLELSAKLKAHGGDPLPKPDVYRSLIGKLNFLTHTRRDIYFVVQHLSQFMQSPCLPHMQVALHVLRYLKGTSDCGIFFNNFSDLSLTAYCDSDWVACLDTRKSVSGYCMFLGGSLVVWKSKKQHVISMSSAKAECRAMSKFVTELAWMSRLLSDLGLHSYSPISLFCDSHAAIHIAKNPVFHERTKHIELDCHLVRAKLAEGLIHLLHTSSSQLAGIFTKVLGGATHHGFLSKLGVLSPSNLRGGVRNIPPTPD</sequence>